<evidence type="ECO:0000256" key="10">
    <source>
        <dbReference type="RuleBase" id="RU367050"/>
    </source>
</evidence>
<dbReference type="Pfam" id="PF00528">
    <property type="entry name" value="BPD_transp_1"/>
    <property type="match status" value="1"/>
</dbReference>
<feature type="transmembrane region" description="Helical" evidence="9">
    <location>
        <begin position="502"/>
        <end position="524"/>
    </location>
</feature>
<dbReference type="Gene3D" id="1.20.58.370">
    <property type="entry name" value="MalF N-terminal region-like"/>
    <property type="match status" value="1"/>
</dbReference>
<evidence type="ECO:0000256" key="4">
    <source>
        <dbReference type="ARBA" id="ARBA00022475"/>
    </source>
</evidence>
<name>A0A1G6GHF9_9ACTN</name>
<reference evidence="12 13" key="1">
    <citation type="submission" date="2016-06" db="EMBL/GenBank/DDBJ databases">
        <authorList>
            <person name="Olsen C.W."/>
            <person name="Carey S."/>
            <person name="Hinshaw L."/>
            <person name="Karasin A.I."/>
        </authorList>
    </citation>
    <scope>NUCLEOTIDE SEQUENCE [LARGE SCALE GENOMIC DNA]</scope>
    <source>
        <strain evidence="12 13">LZ-22</strain>
    </source>
</reference>
<organism evidence="12 13">
    <name type="scientific">Raineyella antarctica</name>
    <dbReference type="NCBI Taxonomy" id="1577474"/>
    <lineage>
        <taxon>Bacteria</taxon>
        <taxon>Bacillati</taxon>
        <taxon>Actinomycetota</taxon>
        <taxon>Actinomycetes</taxon>
        <taxon>Propionibacteriales</taxon>
        <taxon>Propionibacteriaceae</taxon>
        <taxon>Raineyella</taxon>
    </lineage>
</organism>
<dbReference type="InterPro" id="IPR035906">
    <property type="entry name" value="MetI-like_sf"/>
</dbReference>
<feature type="transmembrane region" description="Helical" evidence="9">
    <location>
        <begin position="33"/>
        <end position="54"/>
    </location>
</feature>
<keyword evidence="13" id="KW-1185">Reference proteome</keyword>
<keyword evidence="4 10" id="KW-1003">Cell membrane</keyword>
<keyword evidence="7 9" id="KW-1133">Transmembrane helix</keyword>
<dbReference type="InterPro" id="IPR035277">
    <property type="entry name" value="MalF_N"/>
</dbReference>
<evidence type="ECO:0000256" key="3">
    <source>
        <dbReference type="ARBA" id="ARBA00022448"/>
    </source>
</evidence>
<dbReference type="InterPro" id="IPR032550">
    <property type="entry name" value="TM_PBP2_N"/>
</dbReference>
<protein>
    <recommendedName>
        <fullName evidence="10">Maltose/maltodextrin transport system permease protein</fullName>
    </recommendedName>
</protein>
<feature type="transmembrane region" description="Helical" evidence="9">
    <location>
        <begin position="87"/>
        <end position="111"/>
    </location>
</feature>
<feature type="transmembrane region" description="Helical" evidence="9">
    <location>
        <begin position="390"/>
        <end position="412"/>
    </location>
</feature>
<evidence type="ECO:0000313" key="13">
    <source>
        <dbReference type="Proteomes" id="UP000199086"/>
    </source>
</evidence>
<dbReference type="STRING" id="1577474.GA0111570_103260"/>
<dbReference type="PANTHER" id="PTHR47314">
    <property type="entry name" value="MALTOSE/MALTODEXTRIN TRANSPORT SYSTEM PERMEASE PROTEIN MALF"/>
    <property type="match status" value="1"/>
</dbReference>
<dbReference type="PROSITE" id="PS50928">
    <property type="entry name" value="ABC_TM1"/>
    <property type="match status" value="1"/>
</dbReference>
<dbReference type="AlphaFoldDB" id="A0A1G6GHF9"/>
<evidence type="ECO:0000256" key="7">
    <source>
        <dbReference type="ARBA" id="ARBA00022989"/>
    </source>
</evidence>
<dbReference type="CDD" id="cd06261">
    <property type="entry name" value="TM_PBP2"/>
    <property type="match status" value="1"/>
</dbReference>
<keyword evidence="6 9" id="KW-0812">Transmembrane</keyword>
<gene>
    <name evidence="12" type="ORF">GA0111570_103260</name>
</gene>
<evidence type="ECO:0000256" key="2">
    <source>
        <dbReference type="ARBA" id="ARBA00009047"/>
    </source>
</evidence>
<dbReference type="RefSeq" id="WP_092607858.1">
    <property type="nucleotide sequence ID" value="NZ_FMYF01000003.1"/>
</dbReference>
<sequence>MPDRPTTPATPERRKPVLQREGWGITGTNPLALLAKIIGLGLVLAIAVALAGPLLADGRWVLFGVLVASTLLVLAVYVQPYRIPPKYLLPGLAFLLVFQVVPVLLTITTAFTNFGDGHRGPKEDAIVSIESSSVQRTADSIDYVLTVAAKGPTPDGKLVFLLTDPATRQVQIGTADGLTPAPDAQVGTTGKVTELPGYTVLDIGQASARAKDIENLSVPTARGAIRASGVSRAYEGSKTRSYAPQCDCITDKATGQTWTADPKTGYFVSSTGDRLPQGWRVNVGLGNFQRLFADPVLGKHFTGMIIWNFVFALAVVFGTFAVGLLIALALNNPLVRGLKFYRVLIVLPYAMPSFAMLLVWRDMFNQDFGLVNQLLGTDLNWFGDATLAKLAVITIQFWLGYPYMFLVTTGALQSIPSDLTEAAAVDGASRWLAFRTVTLPLLLVSTAPLLIASFSFNFNNYNAIGLTTEGGPFPPDSPTAGGTDLLISYTYRLAFGAGGAQYGFAAAVSLVIFLIVATVSVIGFRRTAVLEEIN</sequence>
<dbReference type="PANTHER" id="PTHR47314:SF1">
    <property type="entry name" value="MALTOSE_MALTODEXTRIN TRANSPORT SYSTEM PERMEASE PROTEIN MALF"/>
    <property type="match status" value="1"/>
</dbReference>
<dbReference type="InterPro" id="IPR000515">
    <property type="entry name" value="MetI-like"/>
</dbReference>
<dbReference type="Pfam" id="PF16296">
    <property type="entry name" value="TM_PBP2_N"/>
    <property type="match status" value="1"/>
</dbReference>
<evidence type="ECO:0000256" key="1">
    <source>
        <dbReference type="ARBA" id="ARBA00004651"/>
    </source>
</evidence>
<dbReference type="OrthoDB" id="9804439at2"/>
<feature type="transmembrane region" description="Helical" evidence="9">
    <location>
        <begin position="432"/>
        <end position="456"/>
    </location>
</feature>
<evidence type="ECO:0000256" key="9">
    <source>
        <dbReference type="RuleBase" id="RU363032"/>
    </source>
</evidence>
<comment type="function">
    <text evidence="10">Part of the ABC transporter complex MalEFGK involved in maltose/maltodextrin import. Probably responsible for the translocation of the substrate across the membrane.</text>
</comment>
<dbReference type="Gene3D" id="1.10.3720.10">
    <property type="entry name" value="MetI-like"/>
    <property type="match status" value="1"/>
</dbReference>
<evidence type="ECO:0000259" key="11">
    <source>
        <dbReference type="PROSITE" id="PS50928"/>
    </source>
</evidence>
<evidence type="ECO:0000313" key="12">
    <source>
        <dbReference type="EMBL" id="SDB81329.1"/>
    </source>
</evidence>
<dbReference type="GO" id="GO:0015423">
    <property type="term" value="F:ABC-type maltose transporter activity"/>
    <property type="evidence" value="ECO:0007669"/>
    <property type="project" value="TreeGrafter"/>
</dbReference>
<dbReference type="SUPFAM" id="SSF160964">
    <property type="entry name" value="MalF N-terminal region-like"/>
    <property type="match status" value="1"/>
</dbReference>
<evidence type="ECO:0000256" key="6">
    <source>
        <dbReference type="ARBA" id="ARBA00022692"/>
    </source>
</evidence>
<proteinExistence type="inferred from homology"/>
<dbReference type="SUPFAM" id="SSF161098">
    <property type="entry name" value="MetI-like"/>
    <property type="match status" value="1"/>
</dbReference>
<dbReference type="EMBL" id="FMYF01000003">
    <property type="protein sequence ID" value="SDB81329.1"/>
    <property type="molecule type" value="Genomic_DNA"/>
</dbReference>
<feature type="transmembrane region" description="Helical" evidence="9">
    <location>
        <begin position="340"/>
        <end position="360"/>
    </location>
</feature>
<dbReference type="Proteomes" id="UP000199086">
    <property type="component" value="Unassembled WGS sequence"/>
</dbReference>
<comment type="subcellular location">
    <subcellularLocation>
        <location evidence="1 9">Cell membrane</location>
        <topology evidence="1 9">Multi-pass membrane protein</topology>
    </subcellularLocation>
</comment>
<evidence type="ECO:0000256" key="8">
    <source>
        <dbReference type="ARBA" id="ARBA00023136"/>
    </source>
</evidence>
<dbReference type="GO" id="GO:1990060">
    <property type="term" value="C:maltose transport complex"/>
    <property type="evidence" value="ECO:0007669"/>
    <property type="project" value="TreeGrafter"/>
</dbReference>
<dbReference type="Gene3D" id="3.10.650.10">
    <property type="entry name" value="MalF N-terminal region-like"/>
    <property type="match status" value="1"/>
</dbReference>
<feature type="transmembrane region" description="Helical" evidence="9">
    <location>
        <begin position="60"/>
        <end position="78"/>
    </location>
</feature>
<accession>A0A1G6GHF9</accession>
<keyword evidence="3 9" id="KW-0813">Transport</keyword>
<feature type="domain" description="ABC transmembrane type-1" evidence="11">
    <location>
        <begin position="305"/>
        <end position="523"/>
    </location>
</feature>
<evidence type="ECO:0000256" key="5">
    <source>
        <dbReference type="ARBA" id="ARBA00022597"/>
    </source>
</evidence>
<keyword evidence="5 10" id="KW-0762">Sugar transport</keyword>
<feature type="transmembrane region" description="Helical" evidence="9">
    <location>
        <begin position="305"/>
        <end position="328"/>
    </location>
</feature>
<comment type="similarity">
    <text evidence="2 10">Belongs to the binding-protein-dependent transport system permease family. MalFG subfamily.</text>
</comment>
<dbReference type="GO" id="GO:0042956">
    <property type="term" value="P:maltodextrin transmembrane transport"/>
    <property type="evidence" value="ECO:0007669"/>
    <property type="project" value="TreeGrafter"/>
</dbReference>
<keyword evidence="8 9" id="KW-0472">Membrane</keyword>